<evidence type="ECO:0000313" key="2">
    <source>
        <dbReference type="EMBL" id="RCN50430.1"/>
    </source>
</evidence>
<dbReference type="Gene3D" id="1.20.1070.10">
    <property type="entry name" value="Rhodopsin 7-helix transmembrane proteins"/>
    <property type="match status" value="1"/>
</dbReference>
<name>A0A368H554_ANCCA</name>
<dbReference type="Proteomes" id="UP000252519">
    <property type="component" value="Unassembled WGS sequence"/>
</dbReference>
<organism evidence="2 3">
    <name type="scientific">Ancylostoma caninum</name>
    <name type="common">Dog hookworm</name>
    <dbReference type="NCBI Taxonomy" id="29170"/>
    <lineage>
        <taxon>Eukaryota</taxon>
        <taxon>Metazoa</taxon>
        <taxon>Ecdysozoa</taxon>
        <taxon>Nematoda</taxon>
        <taxon>Chromadorea</taxon>
        <taxon>Rhabditida</taxon>
        <taxon>Rhabditina</taxon>
        <taxon>Rhabditomorpha</taxon>
        <taxon>Strongyloidea</taxon>
        <taxon>Ancylostomatidae</taxon>
        <taxon>Ancylostomatinae</taxon>
        <taxon>Ancylostoma</taxon>
    </lineage>
</organism>
<sequence>MPALEHVHNIKLLTIRDVVGGMPPPQIYTGRLNRRIPPQLFITVLLLINFLVPLGLPPVVLEKLVRIWMFGRLSCHAHYILAATSRMVTPWGIAFLHAFVLKLIRKDEIESEQFIMLIHTIRCLNSRGSQPSTETLKFGLEFCVPLLLCIFLHIRIWFIVKASRRSEISRNLLYTLLIHYLCNVLYYAPAAAGDRLLSLMPDDVDLQQLLPFLTPTIIWYPLSQLSAAISRYNLDKIEEDGPRSRTIGRGTETERSHLMCTKVDI</sequence>
<dbReference type="OrthoDB" id="5873366at2759"/>
<keyword evidence="1" id="KW-1133">Transmembrane helix</keyword>
<feature type="transmembrane region" description="Helical" evidence="1">
    <location>
        <begin position="40"/>
        <end position="60"/>
    </location>
</feature>
<keyword evidence="1" id="KW-0472">Membrane</keyword>
<evidence type="ECO:0008006" key="4">
    <source>
        <dbReference type="Google" id="ProtNLM"/>
    </source>
</evidence>
<keyword evidence="1" id="KW-0812">Transmembrane</keyword>
<reference evidence="2 3" key="1">
    <citation type="submission" date="2014-10" db="EMBL/GenBank/DDBJ databases">
        <title>Draft genome of the hookworm Ancylostoma caninum.</title>
        <authorList>
            <person name="Mitreva M."/>
        </authorList>
    </citation>
    <scope>NUCLEOTIDE SEQUENCE [LARGE SCALE GENOMIC DNA]</scope>
    <source>
        <strain evidence="2 3">Baltimore</strain>
    </source>
</reference>
<dbReference type="EMBL" id="JOJR01000023">
    <property type="protein sequence ID" value="RCN50430.1"/>
    <property type="molecule type" value="Genomic_DNA"/>
</dbReference>
<dbReference type="AlphaFoldDB" id="A0A368H554"/>
<evidence type="ECO:0000256" key="1">
    <source>
        <dbReference type="SAM" id="Phobius"/>
    </source>
</evidence>
<keyword evidence="3" id="KW-1185">Reference proteome</keyword>
<comment type="caution">
    <text evidence="2">The sequence shown here is derived from an EMBL/GenBank/DDBJ whole genome shotgun (WGS) entry which is preliminary data.</text>
</comment>
<dbReference type="SUPFAM" id="SSF81321">
    <property type="entry name" value="Family A G protein-coupled receptor-like"/>
    <property type="match status" value="1"/>
</dbReference>
<feature type="transmembrane region" description="Helical" evidence="1">
    <location>
        <begin position="138"/>
        <end position="160"/>
    </location>
</feature>
<dbReference type="STRING" id="29170.A0A368H554"/>
<protein>
    <recommendedName>
        <fullName evidence="4">G-protein coupled receptors family 1 profile domain-containing protein</fullName>
    </recommendedName>
</protein>
<feature type="transmembrane region" description="Helical" evidence="1">
    <location>
        <begin position="172"/>
        <end position="189"/>
    </location>
</feature>
<proteinExistence type="predicted"/>
<evidence type="ECO:0000313" key="3">
    <source>
        <dbReference type="Proteomes" id="UP000252519"/>
    </source>
</evidence>
<gene>
    <name evidence="2" type="ORF">ANCCAN_03453</name>
</gene>
<accession>A0A368H554</accession>